<dbReference type="SMART" id="SM00387">
    <property type="entry name" value="HATPase_c"/>
    <property type="match status" value="1"/>
</dbReference>
<dbReference type="CDD" id="cd14014">
    <property type="entry name" value="STKc_PknB_like"/>
    <property type="match status" value="1"/>
</dbReference>
<evidence type="ECO:0000256" key="4">
    <source>
        <dbReference type="ARBA" id="ARBA00022679"/>
    </source>
</evidence>
<dbReference type="Gene3D" id="3.30.565.10">
    <property type="entry name" value="Histidine kinase-like ATPase, C-terminal domain"/>
    <property type="match status" value="1"/>
</dbReference>
<evidence type="ECO:0000259" key="13">
    <source>
        <dbReference type="PROSITE" id="PS50113"/>
    </source>
</evidence>
<dbReference type="Pfam" id="PF00512">
    <property type="entry name" value="HisKA"/>
    <property type="match status" value="1"/>
</dbReference>
<dbReference type="CDD" id="cd16922">
    <property type="entry name" value="HATPase_EvgS-ArcB-TorS-like"/>
    <property type="match status" value="1"/>
</dbReference>
<feature type="domain" description="PAC" evidence="13">
    <location>
        <begin position="1601"/>
        <end position="1658"/>
    </location>
</feature>
<feature type="domain" description="Protein kinase" evidence="9">
    <location>
        <begin position="4"/>
        <end position="259"/>
    </location>
</feature>
<dbReference type="InterPro" id="IPR000700">
    <property type="entry name" value="PAS-assoc_C"/>
</dbReference>
<dbReference type="CDD" id="cd17546">
    <property type="entry name" value="REC_hyHK_CKI1_RcsC-like"/>
    <property type="match status" value="1"/>
</dbReference>
<dbReference type="InterPro" id="IPR000719">
    <property type="entry name" value="Prot_kinase_dom"/>
</dbReference>
<dbReference type="Gene3D" id="3.40.50.300">
    <property type="entry name" value="P-loop containing nucleotide triphosphate hydrolases"/>
    <property type="match status" value="1"/>
</dbReference>
<keyword evidence="15" id="KW-1185">Reference proteome</keyword>
<evidence type="ECO:0000256" key="3">
    <source>
        <dbReference type="ARBA" id="ARBA00022553"/>
    </source>
</evidence>
<evidence type="ECO:0000256" key="8">
    <source>
        <dbReference type="SAM" id="Coils"/>
    </source>
</evidence>
<dbReference type="SUPFAM" id="SSF52172">
    <property type="entry name" value="CheY-like"/>
    <property type="match status" value="1"/>
</dbReference>
<dbReference type="InterPro" id="IPR053159">
    <property type="entry name" value="Hybrid_Histidine_Kinase"/>
</dbReference>
<evidence type="ECO:0000313" key="15">
    <source>
        <dbReference type="Proteomes" id="UP001526426"/>
    </source>
</evidence>
<dbReference type="PANTHER" id="PTHR43642">
    <property type="entry name" value="HYBRID SIGNAL TRANSDUCTION HISTIDINE KINASE G"/>
    <property type="match status" value="1"/>
</dbReference>
<keyword evidence="6" id="KW-0902">Two-component regulatory system</keyword>
<dbReference type="SUPFAM" id="SSF55781">
    <property type="entry name" value="GAF domain-like"/>
    <property type="match status" value="1"/>
</dbReference>
<dbReference type="Pfam" id="PF02518">
    <property type="entry name" value="HATPase_c"/>
    <property type="match status" value="1"/>
</dbReference>
<dbReference type="SMART" id="SM00091">
    <property type="entry name" value="PAS"/>
    <property type="match status" value="1"/>
</dbReference>
<dbReference type="Pfam" id="PF00989">
    <property type="entry name" value="PAS"/>
    <property type="match status" value="1"/>
</dbReference>
<feature type="modified residue" description="4-aspartylphosphate" evidence="7">
    <location>
        <position position="1974"/>
    </location>
</feature>
<proteinExistence type="predicted"/>
<dbReference type="Pfam" id="PF00069">
    <property type="entry name" value="Pkinase"/>
    <property type="match status" value="1"/>
</dbReference>
<dbReference type="InterPro" id="IPR003018">
    <property type="entry name" value="GAF"/>
</dbReference>
<dbReference type="SUPFAM" id="SSF47384">
    <property type="entry name" value="Homodimeric domain of signal transducing histidine kinase"/>
    <property type="match status" value="1"/>
</dbReference>
<dbReference type="InterPro" id="IPR029016">
    <property type="entry name" value="GAF-like_dom_sf"/>
</dbReference>
<dbReference type="Gene3D" id="1.10.287.130">
    <property type="match status" value="1"/>
</dbReference>
<dbReference type="SMART" id="SM00388">
    <property type="entry name" value="HisKA"/>
    <property type="match status" value="1"/>
</dbReference>
<evidence type="ECO:0000256" key="7">
    <source>
        <dbReference type="PROSITE-ProRule" id="PRU00169"/>
    </source>
</evidence>
<dbReference type="Proteomes" id="UP001526426">
    <property type="component" value="Unassembled WGS sequence"/>
</dbReference>
<dbReference type="RefSeq" id="WP_265262765.1">
    <property type="nucleotide sequence ID" value="NZ_JAIHOM010000007.1"/>
</dbReference>
<evidence type="ECO:0000256" key="2">
    <source>
        <dbReference type="ARBA" id="ARBA00012438"/>
    </source>
</evidence>
<dbReference type="InterPro" id="IPR005467">
    <property type="entry name" value="His_kinase_dom"/>
</dbReference>
<dbReference type="EMBL" id="JAIHOM010000007">
    <property type="protein sequence ID" value="MCW6035101.1"/>
    <property type="molecule type" value="Genomic_DNA"/>
</dbReference>
<dbReference type="PROSITE" id="PS50110">
    <property type="entry name" value="RESPONSE_REGULATORY"/>
    <property type="match status" value="1"/>
</dbReference>
<keyword evidence="8" id="KW-0175">Coiled coil</keyword>
<dbReference type="InterPro" id="IPR036890">
    <property type="entry name" value="HATPase_C_sf"/>
</dbReference>
<dbReference type="Pfam" id="PF01590">
    <property type="entry name" value="GAF"/>
    <property type="match status" value="1"/>
</dbReference>
<protein>
    <recommendedName>
        <fullName evidence="2">histidine kinase</fullName>
        <ecNumber evidence="2">2.7.13.3</ecNumber>
    </recommendedName>
</protein>
<sequence>MKQYDWHEKIYEGSLSIVYRGVDRVAKRPVIGKILKADYPTPEQLSRYHQEYQITRSLNLSGVVQAYALERYQNSLMIILEDFGGESLEQLLQRRSLSLSEFLAIALQVTQTLAQIHAAHIIHKDLNPSNLIYNSTTGQVKIIDFGLSSGLTSEVTSPQISPSFVGTLAYISPEQTGRMNCLLDYRTDFYSLGVTFYELLTGELPFKTQDSLELIHCHIAKQPPPPNHCPEVLAQLILKLLEKNPESRYQSATGIYEDLKCCWEQLRTQQKIKPFPLGRFDYSDFFKISQKLYGRSQEIDFLLHYFERHLQGVQTSLNSTPSEKPALPFLLVSGAPGIGKSALVKELYKPITEKRGVFLYGKFEQYKRDRPYSTIIDAFQSLIKAILTENEQIITQYRKKILEHIGKNSSILIEIIPELELILGTQSPAPILSPNESKNRFNLVLQDFISIFAKPEHPLVLCLDDLQWADLETLDLIRLLVTRPLPQALFIIGTYRDNEISPLHPLSLMREEIDHLGYSLPEITLQPLDFLSIGQLVADTLNLSIFEVMPLAELLGQKTNGNPFFLVQFLKTLYDQKYIVFDHKARCWIWDLVQLQSLQITDNVVELLATRIQQLHPITQEFLQQAACIGNCFEADLLAVLSKQSALNIQNALQEALEMGLIFPVGEQSYYTMRIGNQQDLELSSYTLLGCQYKFIHDYIQQAAYSLVPEEQKPIIHQKIGEYLLHNTPEVERDDKLFDIVNQLNLGLCQLPSDTVAEEKKIELAQLNWEAGIKAKQSTAYAIAFEYLQTGVSLLPENSWQNHYDFTLQLFISTAEVAYLSSHSTELDQLINKILPHTATLLDQVKVHEIKIQSLIAQGNLSVALNIGLKTLSLLGLNLPPRPSKNLVQEKIKQTQQNLINISVKNILELPPMVNLEVEAMMGLLANICAASYLHRPSLFPFTVCTMVDLSLQYGNSMISPFAYAAYGLILCGILGDIDAGYELADVALDLAHKIKADSVLARTMFAVNNEIKSWKLHFREVLNPLKHCYQIGVENGDLEFAGYAAMYYCSYLYWVGTPLSKMKTVLMEYIKALQKIQQPTGVHYLEILLQLVYKLTDQSADPTHLLGKVYTPSKFSWLNGAKIRTVLLFFYLHQVYLAYIFGDYDLALEQLKFAQEYSDALPGCPQVAIVDFYSALVLLEQYHKITDSEQESLLQQVYQHQASLKKYVDFAPMNHWHKYQLIEGKIHCIKGEYFQAIRCYEEAIQEAKNNRFIQDEAMAYELITQCYKAQNNTIVARAYIHEAHYHYRSWGAVAKVKQIEQKYNELLIGLKHPSNNLSSSQENNEDSTLDINSVLKASQALGSEIIFEQLLTKMMKIVIENAGADRGVLLLGYNDQPWQVVAAETIGKEVSDFLQSPLESLPSNALPKSMIYYVMRTQENLVLADVMEGKFSQDPYIIQYQPQSVLCMPLLNQGQLIGILYLENKLIAGAFTEYRLKILRILAAQAAIALEKSLLYQDLEQAKQQVEDYSKTLEQKVKERTKALQISESRYRAIVEDQTDLICRFKKDGTLLFVNDAYCRYFGVERSQILSQSFVPIIHPEDREKVQDIIEALSSENPVISVEQRTLSPEHPDDPETVRWQQWINRVIINEQGEVVEYQGVGRDVTLQKKAAFELEKAKEVADAANRAKSEFLANMSHELRTPLNAILGFSQLLQRETEGLDHPKVHEYIQIVNRSGEHLRDLINDILDMSKIEAGRLTLNQTDCDLSGLLRMLEDLFQLKAQQKGLALCMDCDPAIPPLIVVDQRKLRQVLINLLGNGIKFTVEGEVRLGVMLEGASSADNLRLRFEVRDTGVGIGEEDLPMLFEPFVQTEVGRQSNSGTGLGLAISQQFVELMGGKITVQSRVGEGTVFEFTIPVLLAEGSLPVVSPVGQRIIGLEPDQPNYRILVVDDRWSNRHLLVQLLEPFFEVQEAKNGEEAIALFQSWHPHLIWMDVQMPGMNGYETTRYIKSTPEGQNTPIIALTASIFDEEQAVIVSVGCDDWVRKPFASRVIFEKIQQYLGVRYRYGEEVLNPAVTMLKEVPLTRQDLAALPLPLQQKLHEAALTLKYHVMIEAIAQVPPESTKLRDALRQLADNFRYDTIIDLTEPCLES</sequence>
<dbReference type="SUPFAM" id="SSF56112">
    <property type="entry name" value="Protein kinase-like (PK-like)"/>
    <property type="match status" value="1"/>
</dbReference>
<evidence type="ECO:0000256" key="5">
    <source>
        <dbReference type="ARBA" id="ARBA00022777"/>
    </source>
</evidence>
<dbReference type="Gene3D" id="3.40.50.2300">
    <property type="match status" value="1"/>
</dbReference>
<dbReference type="Gene3D" id="1.10.510.10">
    <property type="entry name" value="Transferase(Phosphotransferase) domain 1"/>
    <property type="match status" value="1"/>
</dbReference>
<dbReference type="Gene3D" id="3.30.450.20">
    <property type="entry name" value="PAS domain"/>
    <property type="match status" value="1"/>
</dbReference>
<feature type="coiled-coil region" evidence="8">
    <location>
        <begin position="1493"/>
        <end position="1520"/>
    </location>
</feature>
<dbReference type="PROSITE" id="PS50011">
    <property type="entry name" value="PROTEIN_KINASE_DOM"/>
    <property type="match status" value="1"/>
</dbReference>
<feature type="domain" description="Histidine kinase" evidence="10">
    <location>
        <begin position="1676"/>
        <end position="1900"/>
    </location>
</feature>
<dbReference type="PROSITE" id="PS50113">
    <property type="entry name" value="PAC"/>
    <property type="match status" value="1"/>
</dbReference>
<keyword evidence="3 7" id="KW-0597">Phosphoprotein</keyword>
<evidence type="ECO:0000256" key="1">
    <source>
        <dbReference type="ARBA" id="ARBA00000085"/>
    </source>
</evidence>
<dbReference type="SUPFAM" id="SSF55785">
    <property type="entry name" value="PYP-like sensor domain (PAS domain)"/>
    <property type="match status" value="1"/>
</dbReference>
<dbReference type="PRINTS" id="PR00344">
    <property type="entry name" value="BCTRLSENSOR"/>
</dbReference>
<feature type="domain" description="Response regulatory" evidence="11">
    <location>
        <begin position="1926"/>
        <end position="2041"/>
    </location>
</feature>
<dbReference type="InterPro" id="IPR013767">
    <property type="entry name" value="PAS_fold"/>
</dbReference>
<dbReference type="InterPro" id="IPR036097">
    <property type="entry name" value="HisK_dim/P_sf"/>
</dbReference>
<dbReference type="EC" id="2.7.13.3" evidence="2"/>
<dbReference type="NCBIfam" id="TIGR00229">
    <property type="entry name" value="sensory_box"/>
    <property type="match status" value="1"/>
</dbReference>
<dbReference type="InterPro" id="IPR011006">
    <property type="entry name" value="CheY-like_superfamily"/>
</dbReference>
<accession>A0ABT3L0T5</accession>
<reference evidence="14 15" key="1">
    <citation type="submission" date="2021-08" db="EMBL/GenBank/DDBJ databases">
        <title>Draft genome sequence of Spirulina subsalsa with high tolerance to salinity and hype-accumulation of phycocyanin.</title>
        <authorList>
            <person name="Pei H."/>
            <person name="Jiang L."/>
        </authorList>
    </citation>
    <scope>NUCLEOTIDE SEQUENCE [LARGE SCALE GENOMIC DNA]</scope>
    <source>
        <strain evidence="14 15">FACHB-351</strain>
    </source>
</reference>
<dbReference type="InterPro" id="IPR011009">
    <property type="entry name" value="Kinase-like_dom_sf"/>
</dbReference>
<evidence type="ECO:0000313" key="14">
    <source>
        <dbReference type="EMBL" id="MCW6035101.1"/>
    </source>
</evidence>
<dbReference type="Gene3D" id="3.30.450.40">
    <property type="match status" value="1"/>
</dbReference>
<dbReference type="Pfam" id="PF13191">
    <property type="entry name" value="AAA_16"/>
    <property type="match status" value="1"/>
</dbReference>
<dbReference type="SMART" id="SM00065">
    <property type="entry name" value="GAF"/>
    <property type="match status" value="1"/>
</dbReference>
<dbReference type="InterPro" id="IPR000014">
    <property type="entry name" value="PAS"/>
</dbReference>
<evidence type="ECO:0000256" key="6">
    <source>
        <dbReference type="ARBA" id="ARBA00023012"/>
    </source>
</evidence>
<name>A0ABT3L0T5_9CYAN</name>
<comment type="caution">
    <text evidence="14">The sequence shown here is derived from an EMBL/GenBank/DDBJ whole genome shotgun (WGS) entry which is preliminary data.</text>
</comment>
<dbReference type="SUPFAM" id="SSF52540">
    <property type="entry name" value="P-loop containing nucleoside triphosphate hydrolases"/>
    <property type="match status" value="1"/>
</dbReference>
<comment type="catalytic activity">
    <reaction evidence="1">
        <text>ATP + protein L-histidine = ADP + protein N-phospho-L-histidine.</text>
        <dbReference type="EC" id="2.7.13.3"/>
    </reaction>
</comment>
<dbReference type="PROSITE" id="PS50109">
    <property type="entry name" value="HIS_KIN"/>
    <property type="match status" value="1"/>
</dbReference>
<dbReference type="CDD" id="cd00082">
    <property type="entry name" value="HisKA"/>
    <property type="match status" value="1"/>
</dbReference>
<evidence type="ECO:0000259" key="9">
    <source>
        <dbReference type="PROSITE" id="PS50011"/>
    </source>
</evidence>
<dbReference type="Pfam" id="PF00072">
    <property type="entry name" value="Response_reg"/>
    <property type="match status" value="1"/>
</dbReference>
<dbReference type="InterPro" id="IPR004358">
    <property type="entry name" value="Sig_transdc_His_kin-like_C"/>
</dbReference>
<evidence type="ECO:0000259" key="12">
    <source>
        <dbReference type="PROSITE" id="PS50112"/>
    </source>
</evidence>
<dbReference type="InterPro" id="IPR027417">
    <property type="entry name" value="P-loop_NTPase"/>
</dbReference>
<organism evidence="14 15">
    <name type="scientific">Spirulina subsalsa FACHB-351</name>
    <dbReference type="NCBI Taxonomy" id="234711"/>
    <lineage>
        <taxon>Bacteria</taxon>
        <taxon>Bacillati</taxon>
        <taxon>Cyanobacteriota</taxon>
        <taxon>Cyanophyceae</taxon>
        <taxon>Spirulinales</taxon>
        <taxon>Spirulinaceae</taxon>
        <taxon>Spirulina</taxon>
    </lineage>
</organism>
<keyword evidence="4" id="KW-0808">Transferase</keyword>
<keyword evidence="5" id="KW-0418">Kinase</keyword>
<dbReference type="CDD" id="cd00130">
    <property type="entry name" value="PAS"/>
    <property type="match status" value="1"/>
</dbReference>
<dbReference type="PROSITE" id="PS50112">
    <property type="entry name" value="PAS"/>
    <property type="match status" value="1"/>
</dbReference>
<evidence type="ECO:0000259" key="10">
    <source>
        <dbReference type="PROSITE" id="PS50109"/>
    </source>
</evidence>
<dbReference type="InterPro" id="IPR003661">
    <property type="entry name" value="HisK_dim/P_dom"/>
</dbReference>
<dbReference type="InterPro" id="IPR001789">
    <property type="entry name" value="Sig_transdc_resp-reg_receiver"/>
</dbReference>
<evidence type="ECO:0000259" key="11">
    <source>
        <dbReference type="PROSITE" id="PS50110"/>
    </source>
</evidence>
<dbReference type="InterPro" id="IPR003594">
    <property type="entry name" value="HATPase_dom"/>
</dbReference>
<dbReference type="InterPro" id="IPR035965">
    <property type="entry name" value="PAS-like_dom_sf"/>
</dbReference>
<feature type="domain" description="PAS" evidence="12">
    <location>
        <begin position="1528"/>
        <end position="1598"/>
    </location>
</feature>
<gene>
    <name evidence="14" type="ORF">K4A83_02285</name>
</gene>
<dbReference type="SUPFAM" id="SSF55874">
    <property type="entry name" value="ATPase domain of HSP90 chaperone/DNA topoisomerase II/histidine kinase"/>
    <property type="match status" value="1"/>
</dbReference>
<dbReference type="SMART" id="SM00448">
    <property type="entry name" value="REC"/>
    <property type="match status" value="1"/>
</dbReference>
<dbReference type="InterPro" id="IPR041664">
    <property type="entry name" value="AAA_16"/>
</dbReference>
<dbReference type="PANTHER" id="PTHR43642:SF1">
    <property type="entry name" value="HYBRID SIGNAL TRANSDUCTION HISTIDINE KINASE G"/>
    <property type="match status" value="1"/>
</dbReference>